<dbReference type="EMBL" id="GBRH01235930">
    <property type="protein sequence ID" value="JAD61965.1"/>
    <property type="molecule type" value="Transcribed_RNA"/>
</dbReference>
<reference evidence="1" key="2">
    <citation type="journal article" date="2015" name="Data Brief">
        <title>Shoot transcriptome of the giant reed, Arundo donax.</title>
        <authorList>
            <person name="Barrero R.A."/>
            <person name="Guerrero F.D."/>
            <person name="Moolhuijzen P."/>
            <person name="Goolsby J.A."/>
            <person name="Tidwell J."/>
            <person name="Bellgard S.E."/>
            <person name="Bellgard M.I."/>
        </authorList>
    </citation>
    <scope>NUCLEOTIDE SEQUENCE</scope>
    <source>
        <tissue evidence="1">Shoot tissue taken approximately 20 cm above the soil surface</tissue>
    </source>
</reference>
<organism evidence="1">
    <name type="scientific">Arundo donax</name>
    <name type="common">Giant reed</name>
    <name type="synonym">Donax arundinaceus</name>
    <dbReference type="NCBI Taxonomy" id="35708"/>
    <lineage>
        <taxon>Eukaryota</taxon>
        <taxon>Viridiplantae</taxon>
        <taxon>Streptophyta</taxon>
        <taxon>Embryophyta</taxon>
        <taxon>Tracheophyta</taxon>
        <taxon>Spermatophyta</taxon>
        <taxon>Magnoliopsida</taxon>
        <taxon>Liliopsida</taxon>
        <taxon>Poales</taxon>
        <taxon>Poaceae</taxon>
        <taxon>PACMAD clade</taxon>
        <taxon>Arundinoideae</taxon>
        <taxon>Arundineae</taxon>
        <taxon>Arundo</taxon>
    </lineage>
</organism>
<name>A0A0A9BL61_ARUDO</name>
<protein>
    <submittedName>
        <fullName evidence="1">Uncharacterized protein</fullName>
    </submittedName>
</protein>
<accession>A0A0A9BL61</accession>
<proteinExistence type="predicted"/>
<sequence>MNQKTQQAIQLHKIYLAFLSY</sequence>
<evidence type="ECO:0000313" key="1">
    <source>
        <dbReference type="EMBL" id="JAD61965.1"/>
    </source>
</evidence>
<reference evidence="1" key="1">
    <citation type="submission" date="2014-09" db="EMBL/GenBank/DDBJ databases">
        <authorList>
            <person name="Magalhaes I.L.F."/>
            <person name="Oliveira U."/>
            <person name="Santos F.R."/>
            <person name="Vidigal T.H.D.A."/>
            <person name="Brescovit A.D."/>
            <person name="Santos A.J."/>
        </authorList>
    </citation>
    <scope>NUCLEOTIDE SEQUENCE</scope>
    <source>
        <tissue evidence="1">Shoot tissue taken approximately 20 cm above the soil surface</tissue>
    </source>
</reference>
<dbReference type="AlphaFoldDB" id="A0A0A9BL61"/>